<proteinExistence type="predicted"/>
<dbReference type="EMBL" id="BK010831">
    <property type="protein sequence ID" value="DAC79755.1"/>
    <property type="molecule type" value="Genomic_DNA"/>
</dbReference>
<keyword evidence="2" id="KW-0614">Plasmid</keyword>
<reference evidence="2" key="14">
    <citation type="submission" date="1998-01" db="EMBL/GenBank/DDBJ databases">
        <authorList>
            <person name="Ng W.L."/>
            <person name="Ciufo S.A."/>
            <person name="Smith T.M."/>
            <person name="Bumgarner R.E."/>
            <person name="Loretz C."/>
            <person name="Baskin D."/>
            <person name="Faust J."/>
            <person name="Seto J."/>
            <person name="Slagel J."/>
            <person name="Hood L."/>
            <person name="DasSarma S."/>
        </authorList>
    </citation>
    <scope>NUCLEOTIDE SEQUENCE</scope>
    <source>
        <strain evidence="2">NRC-1</strain>
        <plasmid evidence="2">pNRC100</plasmid>
    </source>
</reference>
<dbReference type="KEGG" id="hal:AAC82859.1"/>
<dbReference type="HOGENOM" id="CLU_080640_0_0_2"/>
<keyword evidence="6" id="KW-1185">Reference proteome</keyword>
<dbReference type="OrthoDB" id="190728at2157"/>
<dbReference type="PIR" id="T08292">
    <property type="entry name" value="T08292"/>
</dbReference>
<gene>
    <name evidence="3" type="ordered locus">VNG_6101H</name>
    <name evidence="4" type="ORF">VNG_7075</name>
</gene>
<reference evidence="2" key="6">
    <citation type="journal article" date="1993" name="Experientia">
        <title>Identification and analysis of the gas vesicle gene cluster on an unstable plasmid of Halobacterium halobium.</title>
        <authorList>
            <person name="DasSarma S."/>
        </authorList>
    </citation>
    <scope>NUCLEOTIDE SEQUENCE</scope>
    <source>
        <strain evidence="2">NRC-1</strain>
    </source>
</reference>
<name>O51979_HALSA</name>
<feature type="region of interest" description="Disordered" evidence="1">
    <location>
        <begin position="35"/>
        <end position="57"/>
    </location>
</feature>
<reference evidence="2" key="11">
    <citation type="book" date="1995" name="ARCHAEA: A LABORATORY MANUAL - HALOPHILES: 253-255" publisher="Cold Spring Harbor Laboratory Press">
        <title>Natural plasmids and plasmid vectors of halophiles.</title>
        <authorList>
            <person name="DasSarma S."/>
            <person name="Robb F.T."/>
            <person name="Place A.R."/>
            <person name="Sowers K.R."/>
            <person name="Schreier H.J."/>
            <person name="DasSarma S. and Fleischmann"/>
            <person name="E.M."/>
        </authorList>
    </citation>
    <scope>NUCLEOTIDE SEQUENCE</scope>
    <source>
        <strain evidence="2">NRC-1</strain>
        <plasmid evidence="2">pNRC100</plasmid>
    </source>
</reference>
<reference evidence="2 6" key="15">
    <citation type="journal article" date="2000" name="Proc. Natl. Acad. Sci. U.S.A.">
        <title>Genome sequence of Halobacterium species NRC-1.</title>
        <authorList>
            <person name="Ng W.V."/>
            <person name="Kennedy S.P."/>
            <person name="Mahairas G.G."/>
            <person name="Berquist B."/>
            <person name="Pan M."/>
            <person name="Shukla H.D."/>
            <person name="Lasky S.R."/>
            <person name="Baliga N.S."/>
            <person name="Thorsson V."/>
            <person name="Sbrogna J."/>
            <person name="Swartzell S."/>
            <person name="Weir D."/>
            <person name="Hall J."/>
            <person name="Dahl T.A."/>
            <person name="Welti R."/>
            <person name="Goo Y.A."/>
            <person name="Leithauser B."/>
            <person name="Keller K."/>
            <person name="Cruz R."/>
            <person name="Danson M.J."/>
            <person name="Hough D.W."/>
            <person name="Maddocks D.G."/>
            <person name="Jablonski P.E."/>
            <person name="Krebs M.P."/>
            <person name="Angevine C.M."/>
            <person name="Dale H."/>
            <person name="Isenbarger T.A."/>
            <person name="Peck R.F."/>
            <person name="Pohlschroder M."/>
            <person name="Spudich J.L."/>
            <person name="Jung K.W."/>
            <person name="Alam M."/>
            <person name="Freitas T."/>
            <person name="Hou S."/>
            <person name="Daniels C.J."/>
            <person name="Dennis P.P."/>
            <person name="Omer A.D."/>
            <person name="Ebhardt H."/>
            <person name="Lowe T.M."/>
            <person name="Liang P."/>
            <person name="Riley M."/>
            <person name="Hood L."/>
            <person name="DasSarma S."/>
        </authorList>
    </citation>
    <scope>NUCLEOTIDE SEQUENCE [LARGE SCALE GENOMIC DNA]</scope>
    <source>
        <strain evidence="6">ATCC 700922 / JCM 11081 / NRC-1</strain>
        <strain evidence="2">NRC-1</strain>
        <plasmid evidence="6">Plasmid pNRC100</plasmid>
        <plasmid evidence="6">Plasmid pNRC200</plasmid>
    </source>
</reference>
<reference evidence="2" key="9">
    <citation type="journal article" date="1994" name="J. Bacteriol.">
        <title>Wild-type gas vesicle formation requires at least ten genes in the gvp gene cluster of Halobacterium halobium plasmid pNRC100.</title>
        <authorList>
            <person name="DasSarma S."/>
            <person name="Arora P."/>
            <person name="Lin F."/>
            <person name="Molinari E."/>
            <person name="Yin L.R."/>
        </authorList>
    </citation>
    <scope>NUCLEOTIDE SEQUENCE</scope>
    <source>
        <strain evidence="2">NRC-1</strain>
    </source>
</reference>
<accession>O51979</accession>
<protein>
    <submittedName>
        <fullName evidence="3">Vng6101h</fullName>
    </submittedName>
</protein>
<feature type="compositionally biased region" description="Polar residues" evidence="1">
    <location>
        <begin position="36"/>
        <end position="57"/>
    </location>
</feature>
<reference evidence="4" key="17">
    <citation type="journal article" date="2015" name="Life">
        <title>A manual curation strategy to improve genome annotation: application to a set of haloarchael genomes.</title>
        <authorList>
            <person name="Pfeiffer F."/>
            <person name="Oesterhelt D."/>
        </authorList>
    </citation>
    <scope>NUCLEOTIDE SEQUENCE</scope>
    <source>
        <strain evidence="4">NRC-1</strain>
        <plasmid evidence="4">pNRC100</plasmid>
        <plasmid evidence="5">pNRC200</plasmid>
    </source>
</reference>
<reference evidence="2" key="7">
    <citation type="journal article" date="1993" name="J. Bacteriol.">
        <title>The rightward gas vesicle operon in Halobacterium plasmid pNRC100: identification of the gvpA and gvpC gene products by use of antibody probes and genetic analysis of the region downstream of gvpC.</title>
        <authorList>
            <person name="Halladay J.T."/>
            <person name="Jones J.G."/>
            <person name="Lin F."/>
            <person name="MacDonald A.B."/>
            <person name="DasSarma S."/>
        </authorList>
    </citation>
    <scope>NUCLEOTIDE SEQUENCE</scope>
    <source>
        <strain evidence="2">NRC-1</strain>
    </source>
</reference>
<dbReference type="EMBL" id="AE004438">
    <property type="protein sequence ID" value="AAG20784.1"/>
    <property type="molecule type" value="Genomic_DNA"/>
</dbReference>
<organism evidence="2 6">
    <name type="scientific">Halobacterium salinarum (strain ATCC 700922 / JCM 11081 / NRC-1)</name>
    <name type="common">Halobacterium halobium</name>
    <dbReference type="NCBI Taxonomy" id="64091"/>
    <lineage>
        <taxon>Archaea</taxon>
        <taxon>Methanobacteriati</taxon>
        <taxon>Methanobacteriota</taxon>
        <taxon>Stenosarchaea group</taxon>
        <taxon>Halobacteria</taxon>
        <taxon>Halobacteriales</taxon>
        <taxon>Halobacteriaceae</taxon>
        <taxon>Halobacterium</taxon>
        <taxon>Halobacterium salinarum NRC-34001</taxon>
    </lineage>
</organism>
<sequence length="300" mass="31839">MNDNTNSPSHSRCIDRRTVLSGLSGALVALAGCTDNPGTGSDTPANNTNPMTESPASQSGVFAGVRVAGSQLVVTLANDTSADWVRRFGPDGNLSEKAKVAPGGRETSFDLVGQSTDGYTPGTHRLVAVKNDETLGEITLDLEPEVTLTEFQWAKNHPDMEWDKSANNWETHAAFLLKNTGSGPAMLARTRWRNAPFVLRTDEDEQTFEHTKSLPPGETTAVYAIPPVYETSGGLVGASAVECENIDTKTLHLTAIVEPGSNPSYSQTIEYGGEEGACELTIVGSETTDQTSTTSNGSDT</sequence>
<reference evidence="2" key="12">
    <citation type="journal article" date="1997" name="FEMS Microbiol. Lett.">
        <title>Genetic analysis of gas vesicle formation in haloarchaea.</title>
        <authorList>
            <person name="DasSarma S."/>
            <person name="Arora P."/>
        </authorList>
    </citation>
    <scope>NUCLEOTIDE SEQUENCE</scope>
    <source>
        <strain evidence="2">NRC-1</strain>
        <plasmid evidence="2">pNRC100</plasmid>
    </source>
</reference>
<evidence type="ECO:0000313" key="4">
    <source>
        <dbReference type="EMBL" id="DAC79557.1"/>
    </source>
</evidence>
<geneLocation type="plasmid" evidence="2 6">
    <name>pNRC100</name>
</geneLocation>
<reference evidence="2" key="1">
    <citation type="journal article" date="1987" name="Mol. Microbiol.">
        <title>A plasmid-encoded gas vesicle protein gene in a halophilic archaebacterium.</title>
        <authorList>
            <person name="DasSarma S."/>
            <person name="Damerval T."/>
            <person name="Jones J.G."/>
            <person name="Tandeau de Marsac N."/>
        </authorList>
    </citation>
    <scope>NUCLEOTIDE SEQUENCE</scope>
    <source>
        <strain evidence="2">NRC-1</strain>
    </source>
</reference>
<reference evidence="2 6" key="13">
    <citation type="journal article" date="1998" name="Genome Res.">
        <title>Snapshot of a large dynamic replicon in a halophilic archaeon: megaplasmid or minichromosome?</title>
        <authorList>
            <person name="Ng W.V."/>
            <person name="Ciufo S.A."/>
            <person name="Smith T.M."/>
            <person name="Bumgarner R.E."/>
            <person name="Baskin D."/>
            <person name="Faust J."/>
            <person name="Hall B."/>
            <person name="Loretz C."/>
            <person name="Seto J."/>
            <person name="Slagel J."/>
            <person name="Hood L."/>
            <person name="DasSarma S."/>
        </authorList>
    </citation>
    <scope>NUCLEOTIDE SEQUENCE [LARGE SCALE GENOMIC DNA]</scope>
    <source>
        <strain evidence="6">ATCC 700922 / JCM 11081 / NRC-1</strain>
        <strain evidence="2">NRC-1</strain>
        <plasmid evidence="6">Plasmid pNRC100</plasmid>
    </source>
</reference>
<reference evidence="2" key="2">
    <citation type="journal article" date="1989" name="Nucleic Acids Res.">
        <title>Analysis of insertion mutants reveals two new genes in the pNRC100 gas vesicle gene cluster of Halobacterium halobium.</title>
        <authorList>
            <person name="Jones J.G."/>
            <person name="Hackett N.R."/>
            <person name="Halladay J.T."/>
            <person name="Scothorn D.J."/>
            <person name="Yang C.F."/>
            <person name="Ng W.L."/>
            <person name="DasSarma S."/>
        </authorList>
    </citation>
    <scope>NUCLEOTIDE SEQUENCE</scope>
    <source>
        <strain evidence="2">NRC-1</strain>
    </source>
</reference>
<geneLocation type="plasmid" evidence="3 6">
    <name>pNRC200</name>
</geneLocation>
<dbReference type="EMBL" id="AF016485">
    <property type="protein sequence ID" value="AAC82859.1"/>
    <property type="molecule type" value="Genomic_DNA"/>
</dbReference>
<evidence type="ECO:0000256" key="1">
    <source>
        <dbReference type="SAM" id="MobiDB-lite"/>
    </source>
</evidence>
<reference evidence="2" key="10">
    <citation type="journal article" date="1994" name="Syst. Appl. Microbiol.">
        <title>Large deletions in class III gas vesicle-deficient mutants of Halobacterium halobium.</title>
        <authorList>
            <person name="Ng W.L."/>
            <person name="Arora P."/>
            <person name="DasSarma S."/>
        </authorList>
    </citation>
    <scope>NUCLEOTIDE SEQUENCE</scope>
    <source>
        <strain evidence="2">NRC-1</strain>
        <plasmid evidence="2">pNRC100</plasmid>
    </source>
</reference>
<dbReference type="Proteomes" id="UP000000554">
    <property type="component" value="Plasmid pNRC200"/>
</dbReference>
<dbReference type="Proteomes" id="UP000000554">
    <property type="component" value="Plasmid pNRC100"/>
</dbReference>
<dbReference type="AlphaFoldDB" id="O51979"/>
<evidence type="ECO:0000313" key="5">
    <source>
        <dbReference type="EMBL" id="DAC79755.1"/>
    </source>
</evidence>
<dbReference type="GeneID" id="30074663"/>
<dbReference type="EMBL" id="BK010830">
    <property type="protein sequence ID" value="DAC79557.1"/>
    <property type="molecule type" value="Genomic_DNA"/>
</dbReference>
<reference evidence="4" key="16">
    <citation type="journal article" date="2008" name="Genomics">
        <title>Evolution in the laboratory: the genome of Halobacterium salinarum strain R1 compared to that of strain NRC-1.</title>
        <authorList>
            <person name="Pfeiffer F."/>
            <person name="Schuster S.C."/>
            <person name="Broicher A."/>
            <person name="Falb M."/>
            <person name="Palm P."/>
            <person name="Rodewald K."/>
            <person name="Ruepp A."/>
            <person name="Soppa J."/>
            <person name="Tittor J."/>
            <person name="Oesterhelt D."/>
        </authorList>
    </citation>
    <scope>NUCLEOTIDE SEQUENCE</scope>
    <source>
        <strain evidence="4">NRC-1</strain>
        <plasmid evidence="4">pNRC100</plasmid>
        <plasmid evidence="5">pNRC200</plasmid>
    </source>
</reference>
<evidence type="ECO:0000313" key="2">
    <source>
        <dbReference type="EMBL" id="AAC82859.1"/>
    </source>
</evidence>
<dbReference type="KEGG" id="hal:VNG_6101H"/>
<evidence type="ECO:0000313" key="3">
    <source>
        <dbReference type="EMBL" id="AAG20784.1"/>
    </source>
</evidence>
<reference evidence="2" key="8">
    <citation type="journal article" date="1993" name="J. Bacteriol.">
        <title>Minimal replication origin of the 200-kilobase Halobacterium plasmid pNRC100.</title>
        <authorList>
            <person name="Ng W.L."/>
            <person name="DasSarma S."/>
        </authorList>
    </citation>
    <scope>NUCLEOTIDE SEQUENCE</scope>
    <source>
        <strain evidence="2">NRC-1</strain>
    </source>
</reference>
<reference evidence="2" key="3">
    <citation type="journal article" date="1991" name="Gene">
        <title>Structure and organization of the gas vesicle gene cluster on the Halobacterium halobium plasmid pNRC100.</title>
        <authorList>
            <person name="Jones J.G."/>
            <person name="Young D.C."/>
            <person name="DasSarma S."/>
        </authorList>
    </citation>
    <scope>NUCLEOTIDE SEQUENCE</scope>
    <source>
        <strain evidence="2">NRC-1</strain>
    </source>
</reference>
<reference evidence="2" key="4">
    <citation type="journal article" date="1991" name="J. Bacteriol.">
        <title>Structure of the gas vesicle plasmid in Halobacterium halobium inversion isomers, inverted repeats, and insertion sequences.</title>
        <authorList>
            <person name="Ng W.L."/>
            <person name="Kothakota S."/>
            <person name="DasSarma S."/>
        </authorList>
    </citation>
    <scope>NUCLEOTIDE SEQUENCE</scope>
    <source>
        <strain evidence="2">NRC-1</strain>
    </source>
</reference>
<evidence type="ECO:0000313" key="6">
    <source>
        <dbReference type="Proteomes" id="UP000000554"/>
    </source>
</evidence>
<dbReference type="RefSeq" id="WP_010890506.1">
    <property type="nucleotide sequence ID" value="NC_001869.1"/>
</dbReference>
<reference evidence="4" key="18">
    <citation type="journal article" date="2019" name="Microbiol. Resour. Announc.">
        <title>The genome of the Halobacterium salinarum type strain is closely related to that of the laboratory strains NRC-1 and R1.</title>
        <authorList>
            <person name="Pfeiffer F."/>
            <person name="Marchfelder A."/>
            <person name="Habermann B.H."/>
            <person name="Dyall-Smith M."/>
        </authorList>
    </citation>
    <scope>NUCLEOTIDE SEQUENCE</scope>
    <source>
        <strain evidence="4">NRC-1</strain>
        <plasmid evidence="4">pNRC100</plasmid>
        <plasmid evidence="5">pNRC200</plasmid>
    </source>
</reference>
<reference evidence="2" key="5">
    <citation type="journal article" date="1992" name="Gene">
        <title>Genetic transformation of a halophilic archaebacterium with a gas vesicle gene cluster restores its ability to float.</title>
        <authorList>
            <person name="Halladay J.T."/>
            <person name="Ng W.L."/>
            <person name="DasSarma S."/>
        </authorList>
    </citation>
    <scope>NUCLEOTIDE SEQUENCE</scope>
    <source>
        <strain evidence="2">NRC-1</strain>
    </source>
</reference>